<feature type="region of interest" description="Disordered" evidence="2">
    <location>
        <begin position="1"/>
        <end position="25"/>
    </location>
</feature>
<name>A0A9W7H7K1_HIBTR</name>
<dbReference type="InterPro" id="IPR001878">
    <property type="entry name" value="Znf_CCHC"/>
</dbReference>
<keyword evidence="5" id="KW-1185">Reference proteome</keyword>
<dbReference type="GO" id="GO:0008270">
    <property type="term" value="F:zinc ion binding"/>
    <property type="evidence" value="ECO:0007669"/>
    <property type="project" value="UniProtKB-KW"/>
</dbReference>
<dbReference type="AlphaFoldDB" id="A0A9W7H7K1"/>
<evidence type="ECO:0000256" key="2">
    <source>
        <dbReference type="SAM" id="MobiDB-lite"/>
    </source>
</evidence>
<protein>
    <recommendedName>
        <fullName evidence="3">CCHC-type domain-containing protein</fullName>
    </recommendedName>
</protein>
<dbReference type="GO" id="GO:0003676">
    <property type="term" value="F:nucleic acid binding"/>
    <property type="evidence" value="ECO:0007669"/>
    <property type="project" value="InterPro"/>
</dbReference>
<keyword evidence="1" id="KW-0862">Zinc</keyword>
<sequence length="122" mass="14624">MIAKRFSQFMKSNRGRKFQRRRDFRNMNKKEEKDQLICYECKKLGHIRSDCPLLKKKGFEKKKKHKAHVATWSNEESSSDEEEHEVANLCLMSIDDNHKVNPNSSTFDFIFDELQYAYDELQ</sequence>
<feature type="domain" description="CCHC-type" evidence="3">
    <location>
        <begin position="38"/>
        <end position="52"/>
    </location>
</feature>
<accession>A0A9W7H7K1</accession>
<gene>
    <name evidence="4" type="ORF">HRI_000855100</name>
</gene>
<dbReference type="InterPro" id="IPR036875">
    <property type="entry name" value="Znf_CCHC_sf"/>
</dbReference>
<dbReference type="OrthoDB" id="999288at2759"/>
<proteinExistence type="predicted"/>
<dbReference type="PROSITE" id="PS50158">
    <property type="entry name" value="ZF_CCHC"/>
    <property type="match status" value="1"/>
</dbReference>
<dbReference type="SUPFAM" id="SSF57756">
    <property type="entry name" value="Retrovirus zinc finger-like domains"/>
    <property type="match status" value="1"/>
</dbReference>
<comment type="caution">
    <text evidence="4">The sequence shown here is derived from an EMBL/GenBank/DDBJ whole genome shotgun (WGS) entry which is preliminary data.</text>
</comment>
<dbReference type="EMBL" id="BSYR01000010">
    <property type="protein sequence ID" value="GMI71858.1"/>
    <property type="molecule type" value="Genomic_DNA"/>
</dbReference>
<evidence type="ECO:0000256" key="1">
    <source>
        <dbReference type="PROSITE-ProRule" id="PRU00047"/>
    </source>
</evidence>
<reference evidence="4" key="1">
    <citation type="submission" date="2023-05" db="EMBL/GenBank/DDBJ databases">
        <title>Genome and transcriptome analyses reveal genes involved in the formation of fine ridges on petal epidermal cells in Hibiscus trionum.</title>
        <authorList>
            <person name="Koshimizu S."/>
            <person name="Masuda S."/>
            <person name="Ishii T."/>
            <person name="Shirasu K."/>
            <person name="Hoshino A."/>
            <person name="Arita M."/>
        </authorList>
    </citation>
    <scope>NUCLEOTIDE SEQUENCE</scope>
    <source>
        <strain evidence="4">Hamamatsu line</strain>
    </source>
</reference>
<evidence type="ECO:0000313" key="5">
    <source>
        <dbReference type="Proteomes" id="UP001165190"/>
    </source>
</evidence>
<feature type="compositionally biased region" description="Basic residues" evidence="2">
    <location>
        <begin position="13"/>
        <end position="23"/>
    </location>
</feature>
<evidence type="ECO:0000313" key="4">
    <source>
        <dbReference type="EMBL" id="GMI71858.1"/>
    </source>
</evidence>
<keyword evidence="1" id="KW-0479">Metal-binding</keyword>
<dbReference type="SMART" id="SM00343">
    <property type="entry name" value="ZnF_C2HC"/>
    <property type="match status" value="1"/>
</dbReference>
<organism evidence="4 5">
    <name type="scientific">Hibiscus trionum</name>
    <name type="common">Flower of an hour</name>
    <dbReference type="NCBI Taxonomy" id="183268"/>
    <lineage>
        <taxon>Eukaryota</taxon>
        <taxon>Viridiplantae</taxon>
        <taxon>Streptophyta</taxon>
        <taxon>Embryophyta</taxon>
        <taxon>Tracheophyta</taxon>
        <taxon>Spermatophyta</taxon>
        <taxon>Magnoliopsida</taxon>
        <taxon>eudicotyledons</taxon>
        <taxon>Gunneridae</taxon>
        <taxon>Pentapetalae</taxon>
        <taxon>rosids</taxon>
        <taxon>malvids</taxon>
        <taxon>Malvales</taxon>
        <taxon>Malvaceae</taxon>
        <taxon>Malvoideae</taxon>
        <taxon>Hibiscus</taxon>
    </lineage>
</organism>
<evidence type="ECO:0000259" key="3">
    <source>
        <dbReference type="PROSITE" id="PS50158"/>
    </source>
</evidence>
<dbReference type="Pfam" id="PF00098">
    <property type="entry name" value="zf-CCHC"/>
    <property type="match status" value="1"/>
</dbReference>
<dbReference type="Gene3D" id="4.10.60.10">
    <property type="entry name" value="Zinc finger, CCHC-type"/>
    <property type="match status" value="1"/>
</dbReference>
<dbReference type="Proteomes" id="UP001165190">
    <property type="component" value="Unassembled WGS sequence"/>
</dbReference>
<keyword evidence="1" id="KW-0863">Zinc-finger</keyword>